<accession>A0A916K1Y1</accession>
<comment type="caution">
    <text evidence="3">The sequence shown here is derived from an EMBL/GenBank/DDBJ whole genome shotgun (WGS) entry which is preliminary data.</text>
</comment>
<dbReference type="AlphaFoldDB" id="A0A916K1Y1"/>
<reference evidence="3" key="1">
    <citation type="submission" date="2021-06" db="EMBL/GenBank/DDBJ databases">
        <authorList>
            <person name="Criscuolo A."/>
        </authorList>
    </citation>
    <scope>NUCLEOTIDE SEQUENCE</scope>
    <source>
        <strain evidence="3">CIP111600</strain>
    </source>
</reference>
<organism evidence="3 4">
    <name type="scientific">Paenibacillus solanacearum</name>
    <dbReference type="NCBI Taxonomy" id="2048548"/>
    <lineage>
        <taxon>Bacteria</taxon>
        <taxon>Bacillati</taxon>
        <taxon>Bacillota</taxon>
        <taxon>Bacilli</taxon>
        <taxon>Bacillales</taxon>
        <taxon>Paenibacillaceae</taxon>
        <taxon>Paenibacillus</taxon>
    </lineage>
</organism>
<evidence type="ECO:0000259" key="2">
    <source>
        <dbReference type="PROSITE" id="PS52029"/>
    </source>
</evidence>
<feature type="domain" description="L,D-TPase catalytic" evidence="2">
    <location>
        <begin position="18"/>
        <end position="195"/>
    </location>
</feature>
<feature type="active site" description="Nucleophile" evidence="1">
    <location>
        <position position="169"/>
    </location>
</feature>
<dbReference type="GO" id="GO:0009252">
    <property type="term" value="P:peptidoglycan biosynthetic process"/>
    <property type="evidence" value="ECO:0007669"/>
    <property type="project" value="UniProtKB-KW"/>
</dbReference>
<comment type="pathway">
    <text evidence="1">Cell wall biogenesis; peptidoglycan biosynthesis.</text>
</comment>
<dbReference type="RefSeq" id="WP_218091926.1">
    <property type="nucleotide sequence ID" value="NZ_CAJVAS010000007.1"/>
</dbReference>
<name>A0A916K1Y1_9BACL</name>
<dbReference type="GO" id="GO:0016740">
    <property type="term" value="F:transferase activity"/>
    <property type="evidence" value="ECO:0007669"/>
    <property type="project" value="InterPro"/>
</dbReference>
<gene>
    <name evidence="3" type="ORF">PAESOLCIP111_02142</name>
</gene>
<keyword evidence="4" id="KW-1185">Reference proteome</keyword>
<keyword evidence="1" id="KW-0573">Peptidoglycan synthesis</keyword>
<dbReference type="PANTHER" id="PTHR38589">
    <property type="entry name" value="BLR0621 PROTEIN"/>
    <property type="match status" value="1"/>
</dbReference>
<dbReference type="GO" id="GO:0008360">
    <property type="term" value="P:regulation of cell shape"/>
    <property type="evidence" value="ECO:0007669"/>
    <property type="project" value="UniProtKB-UniRule"/>
</dbReference>
<dbReference type="PROSITE" id="PS52029">
    <property type="entry name" value="LD_TPASE"/>
    <property type="match status" value="1"/>
</dbReference>
<evidence type="ECO:0000313" key="4">
    <source>
        <dbReference type="Proteomes" id="UP000693672"/>
    </source>
</evidence>
<proteinExistence type="predicted"/>
<keyword evidence="1" id="KW-0961">Cell wall biogenesis/degradation</keyword>
<dbReference type="GO" id="GO:0071555">
    <property type="term" value="P:cell wall organization"/>
    <property type="evidence" value="ECO:0007669"/>
    <property type="project" value="UniProtKB-UniRule"/>
</dbReference>
<keyword evidence="1" id="KW-0133">Cell shape</keyword>
<sequence length="199" mass="22106">MKNTSDTSPLCRQLITVETESPTSIHAVLTVYHNDGAGWVQTMESIPAVIGKHGIDARKAEGDRKTPQGLYDVGEAFGTAPAPDGTKLPYRIATEHDYWVDDPESDDYNRWVHYEGNPSERWKSFERLTDPLYTHAVVIKYNEDPVVKGKGSAIFLHRWKSGDTPTLGCVAVAYEDLVRLLGVLDPAKHPKINMTVSGQ</sequence>
<dbReference type="EMBL" id="CAJVAS010000007">
    <property type="protein sequence ID" value="CAG7618713.1"/>
    <property type="molecule type" value="Genomic_DNA"/>
</dbReference>
<evidence type="ECO:0000313" key="3">
    <source>
        <dbReference type="EMBL" id="CAG7618713.1"/>
    </source>
</evidence>
<dbReference type="PANTHER" id="PTHR38589:SF1">
    <property type="entry name" value="BLR0621 PROTEIN"/>
    <property type="match status" value="1"/>
</dbReference>
<dbReference type="Proteomes" id="UP000693672">
    <property type="component" value="Unassembled WGS sequence"/>
</dbReference>
<dbReference type="InterPro" id="IPR005490">
    <property type="entry name" value="LD_TPept_cat_dom"/>
</dbReference>
<protein>
    <recommendedName>
        <fullName evidence="2">L,D-TPase catalytic domain-containing protein</fullName>
    </recommendedName>
</protein>
<dbReference type="Pfam" id="PF03734">
    <property type="entry name" value="YkuD"/>
    <property type="match status" value="1"/>
</dbReference>
<evidence type="ECO:0000256" key="1">
    <source>
        <dbReference type="PROSITE-ProRule" id="PRU01373"/>
    </source>
</evidence>
<feature type="active site" description="Proton donor/acceptor" evidence="1">
    <location>
        <position position="157"/>
    </location>
</feature>